<dbReference type="Bgee" id="ENSAMXG00000035288">
    <property type="expression patterns" value="Expressed in camera-type eye and 12 other cell types or tissues"/>
</dbReference>
<evidence type="ECO:0000259" key="1">
    <source>
        <dbReference type="PROSITE" id="PS50227"/>
    </source>
</evidence>
<reference evidence="3" key="1">
    <citation type="submission" date="2013-03" db="EMBL/GenBank/DDBJ databases">
        <authorList>
            <person name="Jeffery W."/>
            <person name="Warren W."/>
            <person name="Wilson R.K."/>
        </authorList>
    </citation>
    <scope>NUCLEOTIDE SEQUENCE</scope>
    <source>
        <strain evidence="3">female</strain>
    </source>
</reference>
<organism evidence="2 3">
    <name type="scientific">Astyanax mexicanus</name>
    <name type="common">Blind cave fish</name>
    <name type="synonym">Astyanax fasciatus mexicanus</name>
    <dbReference type="NCBI Taxonomy" id="7994"/>
    <lineage>
        <taxon>Eukaryota</taxon>
        <taxon>Metazoa</taxon>
        <taxon>Chordata</taxon>
        <taxon>Craniata</taxon>
        <taxon>Vertebrata</taxon>
        <taxon>Euteleostomi</taxon>
        <taxon>Actinopterygii</taxon>
        <taxon>Neopterygii</taxon>
        <taxon>Teleostei</taxon>
        <taxon>Ostariophysi</taxon>
        <taxon>Characiformes</taxon>
        <taxon>Characoidei</taxon>
        <taxon>Acestrorhamphidae</taxon>
        <taxon>Acestrorhamphinae</taxon>
        <taxon>Astyanax</taxon>
    </lineage>
</organism>
<dbReference type="SUPFAM" id="SSF111418">
    <property type="entry name" value="Hormone receptor domain"/>
    <property type="match status" value="1"/>
</dbReference>
<dbReference type="InterPro" id="IPR036445">
    <property type="entry name" value="GPCR_2_extracell_dom_sf"/>
</dbReference>
<dbReference type="Ensembl" id="ENSAMXT00000034093.1">
    <property type="protein sequence ID" value="ENSAMXP00000038641.1"/>
    <property type="gene ID" value="ENSAMXG00000035288.1"/>
</dbReference>
<dbReference type="Pfam" id="PF02793">
    <property type="entry name" value="HRM"/>
    <property type="match status" value="1"/>
</dbReference>
<feature type="domain" description="G-protein coupled receptors family 2 profile 1" evidence="1">
    <location>
        <begin position="10"/>
        <end position="63"/>
    </location>
</feature>
<dbReference type="GO" id="GO:0004930">
    <property type="term" value="F:G protein-coupled receptor activity"/>
    <property type="evidence" value="ECO:0007669"/>
    <property type="project" value="InterPro"/>
</dbReference>
<dbReference type="AlphaFoldDB" id="A0A3B1J9T4"/>
<dbReference type="Proteomes" id="UP000018467">
    <property type="component" value="Unassembled WGS sequence"/>
</dbReference>
<protein>
    <recommendedName>
        <fullName evidence="1">G-protein coupled receptors family 2 profile 1 domain-containing protein</fullName>
    </recommendedName>
</protein>
<reference evidence="2" key="4">
    <citation type="submission" date="2025-09" db="UniProtKB">
        <authorList>
            <consortium name="Ensembl"/>
        </authorList>
    </citation>
    <scope>IDENTIFICATION</scope>
</reference>
<dbReference type="Gene3D" id="4.10.1240.10">
    <property type="entry name" value="GPCR, family 2, extracellular hormone receptor domain"/>
    <property type="match status" value="1"/>
</dbReference>
<dbReference type="STRING" id="7994.ENSAMXP00000038641"/>
<dbReference type="PROSITE" id="PS00649">
    <property type="entry name" value="G_PROTEIN_RECEP_F2_1"/>
    <property type="match status" value="1"/>
</dbReference>
<name>A0A3B1J9T4_ASTMX</name>
<reference evidence="3" key="2">
    <citation type="journal article" date="2014" name="Nat. Commun.">
        <title>The cavefish genome reveals candidate genes for eye loss.</title>
        <authorList>
            <person name="McGaugh S.E."/>
            <person name="Gross J.B."/>
            <person name="Aken B."/>
            <person name="Blin M."/>
            <person name="Borowsky R."/>
            <person name="Chalopin D."/>
            <person name="Hinaux H."/>
            <person name="Jeffery W.R."/>
            <person name="Keene A."/>
            <person name="Ma L."/>
            <person name="Minx P."/>
            <person name="Murphy D."/>
            <person name="O'Quin K.E."/>
            <person name="Retaux S."/>
            <person name="Rohner N."/>
            <person name="Searle S.M."/>
            <person name="Stahl B.A."/>
            <person name="Tabin C."/>
            <person name="Volff J.N."/>
            <person name="Yoshizawa M."/>
            <person name="Warren W.C."/>
        </authorList>
    </citation>
    <scope>NUCLEOTIDE SEQUENCE [LARGE SCALE GENOMIC DNA]</scope>
    <source>
        <strain evidence="3">female</strain>
    </source>
</reference>
<dbReference type="InterPro" id="IPR001879">
    <property type="entry name" value="GPCR_2_extracellular_dom"/>
</dbReference>
<dbReference type="GeneTree" id="ENSGT00940000177895"/>
<dbReference type="GO" id="GO:0016020">
    <property type="term" value="C:membrane"/>
    <property type="evidence" value="ECO:0007669"/>
    <property type="project" value="InterPro"/>
</dbReference>
<proteinExistence type="predicted"/>
<reference evidence="2" key="3">
    <citation type="submission" date="2025-08" db="UniProtKB">
        <authorList>
            <consortium name="Ensembl"/>
        </authorList>
    </citation>
    <scope>IDENTIFICATION</scope>
</reference>
<sequence length="63" mass="7119">NNSAHLYSHCSRFWDGWLCWDETPAGTYASQSCPDFPTFDTSGEAHKAINTLTIWISSQYQSS</sequence>
<evidence type="ECO:0000313" key="2">
    <source>
        <dbReference type="Ensembl" id="ENSAMXP00000038641.1"/>
    </source>
</evidence>
<evidence type="ECO:0000313" key="3">
    <source>
        <dbReference type="Proteomes" id="UP000018467"/>
    </source>
</evidence>
<accession>A0A3B1J9T4</accession>
<keyword evidence="3" id="KW-1185">Reference proteome</keyword>
<dbReference type="PROSITE" id="PS50227">
    <property type="entry name" value="G_PROTEIN_RECEP_F2_3"/>
    <property type="match status" value="1"/>
</dbReference>
<dbReference type="InParanoid" id="A0A3B1J9T4"/>
<dbReference type="InterPro" id="IPR017983">
    <property type="entry name" value="GPCR_2_secretin-like_CS"/>
</dbReference>